<keyword evidence="2 9" id="KW-0489">Methyltransferase</keyword>
<evidence type="ECO:0000256" key="5">
    <source>
        <dbReference type="ARBA" id="ARBA00023204"/>
    </source>
</evidence>
<dbReference type="GO" id="GO:0032259">
    <property type="term" value="P:methylation"/>
    <property type="evidence" value="ECO:0007669"/>
    <property type="project" value="UniProtKB-KW"/>
</dbReference>
<dbReference type="PROSITE" id="PS00374">
    <property type="entry name" value="MGMT"/>
    <property type="match status" value="1"/>
</dbReference>
<name>A0ABQ4KM81_9BACI</name>
<dbReference type="InterPro" id="IPR014048">
    <property type="entry name" value="MethylDNA_cys_MeTrfase_DNA-bd"/>
</dbReference>
<evidence type="ECO:0000256" key="2">
    <source>
        <dbReference type="ARBA" id="ARBA00022603"/>
    </source>
</evidence>
<keyword evidence="4" id="KW-0227">DNA damage</keyword>
<gene>
    <name evidence="9" type="primary">adaB_2</name>
    <name evidence="9" type="ORF">J8TS2_29230</name>
</gene>
<evidence type="ECO:0000313" key="10">
    <source>
        <dbReference type="Proteomes" id="UP000679950"/>
    </source>
</evidence>
<evidence type="ECO:0000256" key="4">
    <source>
        <dbReference type="ARBA" id="ARBA00022763"/>
    </source>
</evidence>
<dbReference type="Proteomes" id="UP000679950">
    <property type="component" value="Unassembled WGS sequence"/>
</dbReference>
<keyword evidence="5" id="KW-0234">DNA repair</keyword>
<evidence type="ECO:0000256" key="3">
    <source>
        <dbReference type="ARBA" id="ARBA00022679"/>
    </source>
</evidence>
<evidence type="ECO:0000256" key="6">
    <source>
        <dbReference type="ARBA" id="ARBA00049348"/>
    </source>
</evidence>
<evidence type="ECO:0000259" key="8">
    <source>
        <dbReference type="Pfam" id="PF02870"/>
    </source>
</evidence>
<organism evidence="9 10">
    <name type="scientific">Lederbergia ruris</name>
    <dbReference type="NCBI Taxonomy" id="217495"/>
    <lineage>
        <taxon>Bacteria</taxon>
        <taxon>Bacillati</taxon>
        <taxon>Bacillota</taxon>
        <taxon>Bacilli</taxon>
        <taxon>Bacillales</taxon>
        <taxon>Bacillaceae</taxon>
        <taxon>Lederbergia</taxon>
    </lineage>
</organism>
<keyword evidence="3" id="KW-0808">Transferase</keyword>
<dbReference type="InterPro" id="IPR036388">
    <property type="entry name" value="WH-like_DNA-bd_sf"/>
</dbReference>
<dbReference type="InterPro" id="IPR036631">
    <property type="entry name" value="MGMT_N_sf"/>
</dbReference>
<dbReference type="EMBL" id="BORB01000026">
    <property type="protein sequence ID" value="GIN58604.1"/>
    <property type="molecule type" value="Genomic_DNA"/>
</dbReference>
<dbReference type="InterPro" id="IPR001497">
    <property type="entry name" value="MethylDNA_cys_MeTrfase_AS"/>
</dbReference>
<dbReference type="PANTHER" id="PTHR10815:SF12">
    <property type="entry name" value="METHYLATED-DNA--PROTEIN-CYSTEINE METHYLTRANSFERASE, INDUCIBLE"/>
    <property type="match status" value="1"/>
</dbReference>
<dbReference type="Gene3D" id="3.30.160.70">
    <property type="entry name" value="Methylated DNA-protein cysteine methyltransferase domain"/>
    <property type="match status" value="1"/>
</dbReference>
<dbReference type="PANTHER" id="PTHR10815">
    <property type="entry name" value="METHYLATED-DNA--PROTEIN-CYSTEINE METHYLTRANSFERASE"/>
    <property type="match status" value="1"/>
</dbReference>
<dbReference type="SUPFAM" id="SSF53155">
    <property type="entry name" value="Methylated DNA-protein cysteine methyltransferase domain"/>
    <property type="match status" value="1"/>
</dbReference>
<feature type="domain" description="Methylguanine DNA methyltransferase ribonuclease-like" evidence="8">
    <location>
        <begin position="5"/>
        <end position="83"/>
    </location>
</feature>
<proteinExistence type="predicted"/>
<accession>A0ABQ4KM81</accession>
<dbReference type="Pfam" id="PF02870">
    <property type="entry name" value="Methyltransf_1N"/>
    <property type="match status" value="1"/>
</dbReference>
<comment type="catalytic activity">
    <reaction evidence="6">
        <text>a 6-O-methyl-2'-deoxyguanosine in DNA + L-cysteinyl-[protein] = S-methyl-L-cysteinyl-[protein] + a 2'-deoxyguanosine in DNA</text>
        <dbReference type="Rhea" id="RHEA:24000"/>
        <dbReference type="Rhea" id="RHEA-COMP:10131"/>
        <dbReference type="Rhea" id="RHEA-COMP:10132"/>
        <dbReference type="Rhea" id="RHEA-COMP:11367"/>
        <dbReference type="Rhea" id="RHEA-COMP:11368"/>
        <dbReference type="ChEBI" id="CHEBI:29950"/>
        <dbReference type="ChEBI" id="CHEBI:82612"/>
        <dbReference type="ChEBI" id="CHEBI:85445"/>
        <dbReference type="ChEBI" id="CHEBI:85448"/>
        <dbReference type="EC" id="2.1.1.63"/>
    </reaction>
</comment>
<dbReference type="CDD" id="cd06445">
    <property type="entry name" value="ATase"/>
    <property type="match status" value="1"/>
</dbReference>
<evidence type="ECO:0000259" key="7">
    <source>
        <dbReference type="Pfam" id="PF01035"/>
    </source>
</evidence>
<comment type="caution">
    <text evidence="9">The sequence shown here is derived from an EMBL/GenBank/DDBJ whole genome shotgun (WGS) entry which is preliminary data.</text>
</comment>
<dbReference type="InterPro" id="IPR008332">
    <property type="entry name" value="MethylG_MeTrfase_N"/>
</dbReference>
<dbReference type="Pfam" id="PF01035">
    <property type="entry name" value="DNA_binding_1"/>
    <property type="match status" value="1"/>
</dbReference>
<dbReference type="GO" id="GO:0008168">
    <property type="term" value="F:methyltransferase activity"/>
    <property type="evidence" value="ECO:0007669"/>
    <property type="project" value="UniProtKB-KW"/>
</dbReference>
<dbReference type="Gene3D" id="1.10.10.10">
    <property type="entry name" value="Winged helix-like DNA-binding domain superfamily/Winged helix DNA-binding domain"/>
    <property type="match status" value="1"/>
</dbReference>
<dbReference type="SUPFAM" id="SSF46767">
    <property type="entry name" value="Methylated DNA-protein cysteine methyltransferase, C-terminal domain"/>
    <property type="match status" value="1"/>
</dbReference>
<sequence>MTETIYYSQMETEDGDVFLATTTQGLCYVSPQNEGMQELKSWLERHYPEAQLVKDKEKLSFYETQLQEFLDGAREEFALPVELIGTDFQKAVWTELRNIPFGEIHTYSQIAERIGNPKAVRAVGSAIGANPLLFVVPCHRVVRKNGEMGGFRGGLPMKEKLLKLEGHG</sequence>
<reference evidence="9 10" key="1">
    <citation type="submission" date="2021-03" db="EMBL/GenBank/DDBJ databases">
        <title>Antimicrobial resistance genes in bacteria isolated from Japanese honey, and their potential for conferring macrolide and lincosamide resistance in the American foulbrood pathogen Paenibacillus larvae.</title>
        <authorList>
            <person name="Okamoto M."/>
            <person name="Kumagai M."/>
            <person name="Kanamori H."/>
            <person name="Takamatsu D."/>
        </authorList>
    </citation>
    <scope>NUCLEOTIDE SEQUENCE [LARGE SCALE GENOMIC DNA]</scope>
    <source>
        <strain evidence="9 10">J8TS2</strain>
    </source>
</reference>
<comment type="catalytic activity">
    <reaction evidence="1">
        <text>a 4-O-methyl-thymidine in DNA + L-cysteinyl-[protein] = a thymidine in DNA + S-methyl-L-cysteinyl-[protein]</text>
        <dbReference type="Rhea" id="RHEA:53428"/>
        <dbReference type="Rhea" id="RHEA-COMP:10131"/>
        <dbReference type="Rhea" id="RHEA-COMP:10132"/>
        <dbReference type="Rhea" id="RHEA-COMP:13555"/>
        <dbReference type="Rhea" id="RHEA-COMP:13556"/>
        <dbReference type="ChEBI" id="CHEBI:29950"/>
        <dbReference type="ChEBI" id="CHEBI:82612"/>
        <dbReference type="ChEBI" id="CHEBI:137386"/>
        <dbReference type="ChEBI" id="CHEBI:137387"/>
        <dbReference type="EC" id="2.1.1.63"/>
    </reaction>
</comment>
<dbReference type="InterPro" id="IPR036217">
    <property type="entry name" value="MethylDNA_cys_MeTrfase_DNAb"/>
</dbReference>
<evidence type="ECO:0000313" key="9">
    <source>
        <dbReference type="EMBL" id="GIN58604.1"/>
    </source>
</evidence>
<dbReference type="RefSeq" id="WP_212966757.1">
    <property type="nucleotide sequence ID" value="NZ_BORB01000026.1"/>
</dbReference>
<feature type="domain" description="Methylated-DNA-[protein]-cysteine S-methyltransferase DNA binding" evidence="7">
    <location>
        <begin position="87"/>
        <end position="166"/>
    </location>
</feature>
<keyword evidence="10" id="KW-1185">Reference proteome</keyword>
<evidence type="ECO:0000256" key="1">
    <source>
        <dbReference type="ARBA" id="ARBA00001286"/>
    </source>
</evidence>
<dbReference type="NCBIfam" id="TIGR00589">
    <property type="entry name" value="ogt"/>
    <property type="match status" value="1"/>
</dbReference>
<protein>
    <submittedName>
        <fullName evidence="9">Methylated-DNA--protein-cysteine methyltransferase, inducible</fullName>
    </submittedName>
</protein>